<comment type="caution">
    <text evidence="3">The sequence shown here is derived from an EMBL/GenBank/DDBJ whole genome shotgun (WGS) entry which is preliminary data.</text>
</comment>
<dbReference type="InterPro" id="IPR043129">
    <property type="entry name" value="ATPase_NBD"/>
</dbReference>
<dbReference type="PANTHER" id="PTHR43190:SF3">
    <property type="entry name" value="N-ACETYL-D-GLUCOSAMINE KINASE"/>
    <property type="match status" value="1"/>
</dbReference>
<evidence type="ECO:0000313" key="4">
    <source>
        <dbReference type="Proteomes" id="UP000664398"/>
    </source>
</evidence>
<sequence>MTAEDRDPERFGALSARGEGGGEGSRRLVLGLDVGGSKTHAILSDGETVLAEVLAGSANPASVGVEEAARQLRSVFERIVDAPLAAIIAGVAGADTAPAALRFRELLAIHRPGARVSVVHDSELLLATAGVGSGIAVISGTGSVGWARDEQGRTARAGGWGYLLGDEGSGYWVTRMAMRHALERVDQGEPADLLSQQLASDCGLQGPAELLDHFTANPERRFWASRARVVFELAHDGDPTACAIVSGAADHLTFFATSAGGRLGLTGPVVLAGGQLVHQPLLQRAVRERLESRGYGDIRVLDRDPVHGAVDLALALAAA</sequence>
<dbReference type="EMBL" id="JAGDYL010000018">
    <property type="protein sequence ID" value="MBO1805719.1"/>
    <property type="molecule type" value="Genomic_DNA"/>
</dbReference>
<dbReference type="Proteomes" id="UP000664398">
    <property type="component" value="Unassembled WGS sequence"/>
</dbReference>
<evidence type="ECO:0000313" key="3">
    <source>
        <dbReference type="EMBL" id="MBO1805719.1"/>
    </source>
</evidence>
<organism evidence="3 4">
    <name type="scientific">Leucobacter ruminantium</name>
    <dbReference type="NCBI Taxonomy" id="1289170"/>
    <lineage>
        <taxon>Bacteria</taxon>
        <taxon>Bacillati</taxon>
        <taxon>Actinomycetota</taxon>
        <taxon>Actinomycetes</taxon>
        <taxon>Micrococcales</taxon>
        <taxon>Microbacteriaceae</taxon>
        <taxon>Leucobacter</taxon>
    </lineage>
</organism>
<evidence type="ECO:0000259" key="2">
    <source>
        <dbReference type="Pfam" id="PF01869"/>
    </source>
</evidence>
<name>A0A939RZQ2_9MICO</name>
<dbReference type="InterPro" id="IPR052519">
    <property type="entry name" value="Euk-type_GlcNAc_Kinase"/>
</dbReference>
<keyword evidence="4" id="KW-1185">Reference proteome</keyword>
<dbReference type="RefSeq" id="WP_208046193.1">
    <property type="nucleotide sequence ID" value="NZ_JAGDYL010000018.1"/>
</dbReference>
<feature type="domain" description="ATPase BadF/BadG/BcrA/BcrD type" evidence="2">
    <location>
        <begin position="30"/>
        <end position="296"/>
    </location>
</feature>
<accession>A0A939RZQ2</accession>
<dbReference type="PANTHER" id="PTHR43190">
    <property type="entry name" value="N-ACETYL-D-GLUCOSAMINE KINASE"/>
    <property type="match status" value="1"/>
</dbReference>
<gene>
    <name evidence="3" type="ORF">J4H91_10385</name>
</gene>
<reference evidence="3" key="1">
    <citation type="submission" date="2021-03" db="EMBL/GenBank/DDBJ databases">
        <title>Leucobacter chromiisoli sp. nov., isolated from chromium-containing soil of chemical plant.</title>
        <authorList>
            <person name="Xu Z."/>
        </authorList>
    </citation>
    <scope>NUCLEOTIDE SEQUENCE</scope>
    <source>
        <strain evidence="3">A2</strain>
    </source>
</reference>
<evidence type="ECO:0000256" key="1">
    <source>
        <dbReference type="SAM" id="MobiDB-lite"/>
    </source>
</evidence>
<protein>
    <submittedName>
        <fullName evidence="3">ATPase</fullName>
    </submittedName>
</protein>
<feature type="region of interest" description="Disordered" evidence="1">
    <location>
        <begin position="1"/>
        <end position="23"/>
    </location>
</feature>
<dbReference type="InterPro" id="IPR002731">
    <property type="entry name" value="ATPase_BadF"/>
</dbReference>
<dbReference type="CDD" id="cd24007">
    <property type="entry name" value="ASKHA_NBD_eukNAGK-like"/>
    <property type="match status" value="1"/>
</dbReference>
<dbReference type="AlphaFoldDB" id="A0A939RZQ2"/>
<dbReference type="Gene3D" id="3.30.420.40">
    <property type="match status" value="2"/>
</dbReference>
<feature type="compositionally biased region" description="Basic and acidic residues" evidence="1">
    <location>
        <begin position="1"/>
        <end position="10"/>
    </location>
</feature>
<dbReference type="Pfam" id="PF01869">
    <property type="entry name" value="BcrAD_BadFG"/>
    <property type="match status" value="1"/>
</dbReference>
<dbReference type="SUPFAM" id="SSF53067">
    <property type="entry name" value="Actin-like ATPase domain"/>
    <property type="match status" value="2"/>
</dbReference>
<proteinExistence type="predicted"/>